<dbReference type="FunFam" id="1.20.120.1760:FF:000004">
    <property type="entry name" value="CDP-diacylglycerol--glycerol-3-phosphate 3-phosphatidyltransferase"/>
    <property type="match status" value="1"/>
</dbReference>
<evidence type="ECO:0000256" key="20">
    <source>
        <dbReference type="SAM" id="Phobius"/>
    </source>
</evidence>
<evidence type="ECO:0000256" key="1">
    <source>
        <dbReference type="ARBA" id="ARBA00003973"/>
    </source>
</evidence>
<evidence type="ECO:0000256" key="11">
    <source>
        <dbReference type="ARBA" id="ARBA00022692"/>
    </source>
</evidence>
<keyword evidence="13" id="KW-0443">Lipid metabolism</keyword>
<dbReference type="InterPro" id="IPR000462">
    <property type="entry name" value="CDP-OH_P_trans"/>
</dbReference>
<evidence type="ECO:0000256" key="5">
    <source>
        <dbReference type="ARBA" id="ARBA00010441"/>
    </source>
</evidence>
<keyword evidence="15" id="KW-0594">Phospholipid biosynthesis</keyword>
<feature type="transmembrane region" description="Helical" evidence="20">
    <location>
        <begin position="68"/>
        <end position="90"/>
    </location>
</feature>
<keyword evidence="12 20" id="KW-1133">Transmembrane helix</keyword>
<keyword evidence="14 20" id="KW-0472">Membrane</keyword>
<gene>
    <name evidence="21" type="primary">pgsA</name>
    <name evidence="21" type="ORF">NCTC4822_01112</name>
</gene>
<evidence type="ECO:0000256" key="4">
    <source>
        <dbReference type="ARBA" id="ARBA00005189"/>
    </source>
</evidence>
<dbReference type="InterPro" id="IPR050324">
    <property type="entry name" value="CDP-alcohol_PTase-I"/>
</dbReference>
<comment type="pathway">
    <text evidence="4">Lipid metabolism.</text>
</comment>
<dbReference type="PROSITE" id="PS00379">
    <property type="entry name" value="CDP_ALCOHOL_P_TRANSF"/>
    <property type="match status" value="1"/>
</dbReference>
<dbReference type="GO" id="GO:0006655">
    <property type="term" value="P:phosphatidylglycerol biosynthetic process"/>
    <property type="evidence" value="ECO:0007669"/>
    <property type="project" value="UniProtKB-UniPathway"/>
</dbReference>
<evidence type="ECO:0000313" key="22">
    <source>
        <dbReference type="Proteomes" id="UP000254519"/>
    </source>
</evidence>
<evidence type="ECO:0000256" key="12">
    <source>
        <dbReference type="ARBA" id="ARBA00022989"/>
    </source>
</evidence>
<dbReference type="GO" id="GO:0008444">
    <property type="term" value="F:CDP-diacylglycerol-glycerol-3-phosphate 3-phosphatidyltransferase activity"/>
    <property type="evidence" value="ECO:0007669"/>
    <property type="project" value="UniProtKB-UniRule"/>
</dbReference>
<dbReference type="InterPro" id="IPR004570">
    <property type="entry name" value="Phosphatidylglycerol_P_synth"/>
</dbReference>
<name>A0A380BHE4_SPOPA</name>
<evidence type="ECO:0000256" key="10">
    <source>
        <dbReference type="ARBA" id="ARBA00022679"/>
    </source>
</evidence>
<dbReference type="UniPathway" id="UPA00084">
    <property type="reaction ID" value="UER00503"/>
</dbReference>
<dbReference type="PANTHER" id="PTHR14269">
    <property type="entry name" value="CDP-DIACYLGLYCEROL--GLYCEROL-3-PHOSPHATE 3-PHOSPHATIDYLTRANSFERASE-RELATED"/>
    <property type="match status" value="1"/>
</dbReference>
<evidence type="ECO:0000256" key="19">
    <source>
        <dbReference type="RuleBase" id="RU003750"/>
    </source>
</evidence>
<protein>
    <recommendedName>
        <fullName evidence="7 18">CDP-diacylglycerol--glycerol-3-phosphate 3-phosphatidyltransferase</fullName>
        <ecNumber evidence="6 18">2.7.8.5</ecNumber>
    </recommendedName>
</protein>
<dbReference type="InterPro" id="IPR043130">
    <property type="entry name" value="CDP-OH_PTrfase_TM_dom"/>
</dbReference>
<evidence type="ECO:0000256" key="9">
    <source>
        <dbReference type="ARBA" id="ARBA00022516"/>
    </source>
</evidence>
<comment type="similarity">
    <text evidence="5 19">Belongs to the CDP-alcohol phosphatidyltransferase class-I family.</text>
</comment>
<comment type="catalytic activity">
    <reaction evidence="17">
        <text>a CDP-1,2-diacyl-sn-glycerol + sn-glycerol 3-phosphate = a 1,2-diacyl-sn-glycero-3-phospho-(1'-sn-glycero-3'-phosphate) + CMP + H(+)</text>
        <dbReference type="Rhea" id="RHEA:12593"/>
        <dbReference type="ChEBI" id="CHEBI:15378"/>
        <dbReference type="ChEBI" id="CHEBI:57597"/>
        <dbReference type="ChEBI" id="CHEBI:58332"/>
        <dbReference type="ChEBI" id="CHEBI:60110"/>
        <dbReference type="ChEBI" id="CHEBI:60377"/>
        <dbReference type="EC" id="2.7.8.5"/>
    </reaction>
</comment>
<dbReference type="NCBIfam" id="TIGR00560">
    <property type="entry name" value="pgsA"/>
    <property type="match status" value="1"/>
</dbReference>
<organism evidence="21 22">
    <name type="scientific">Sporosarcina pasteurii</name>
    <name type="common">Bacillus pasteurii</name>
    <dbReference type="NCBI Taxonomy" id="1474"/>
    <lineage>
        <taxon>Bacteria</taxon>
        <taxon>Bacillati</taxon>
        <taxon>Bacillota</taxon>
        <taxon>Bacilli</taxon>
        <taxon>Bacillales</taxon>
        <taxon>Caryophanaceae</taxon>
        <taxon>Sporosarcina</taxon>
    </lineage>
</organism>
<dbReference type="Gene3D" id="1.20.120.1760">
    <property type="match status" value="1"/>
</dbReference>
<dbReference type="EC" id="2.7.8.5" evidence="6 18"/>
<keyword evidence="8" id="KW-1003">Cell membrane</keyword>
<comment type="function">
    <text evidence="1">This protein catalyzes the committed step to the synthesis of the acidic phospholipids.</text>
</comment>
<evidence type="ECO:0000256" key="2">
    <source>
        <dbReference type="ARBA" id="ARBA00004651"/>
    </source>
</evidence>
<comment type="pathway">
    <text evidence="3">Phospholipid metabolism; phosphatidylglycerol biosynthesis; phosphatidylglycerol from CDP-diacylglycerol: step 1/2.</text>
</comment>
<proteinExistence type="inferred from homology"/>
<reference evidence="21 22" key="1">
    <citation type="submission" date="2018-06" db="EMBL/GenBank/DDBJ databases">
        <authorList>
            <consortium name="Pathogen Informatics"/>
            <person name="Doyle S."/>
        </authorList>
    </citation>
    <scope>NUCLEOTIDE SEQUENCE [LARGE SCALE GENOMIC DNA]</scope>
    <source>
        <strain evidence="22">ATCC 11859 / DSM 33 / NCIB 8841 / NCTC 4822</strain>
    </source>
</reference>
<dbReference type="Proteomes" id="UP000254519">
    <property type="component" value="Unassembled WGS sequence"/>
</dbReference>
<evidence type="ECO:0000313" key="21">
    <source>
        <dbReference type="EMBL" id="SUJ01402.1"/>
    </source>
</evidence>
<evidence type="ECO:0000256" key="18">
    <source>
        <dbReference type="NCBIfam" id="TIGR00560"/>
    </source>
</evidence>
<evidence type="ECO:0000256" key="15">
    <source>
        <dbReference type="ARBA" id="ARBA00023209"/>
    </source>
</evidence>
<evidence type="ECO:0000256" key="14">
    <source>
        <dbReference type="ARBA" id="ARBA00023136"/>
    </source>
</evidence>
<accession>A0A380BHE4</accession>
<evidence type="ECO:0000256" key="16">
    <source>
        <dbReference type="ARBA" id="ARBA00023264"/>
    </source>
</evidence>
<comment type="subcellular location">
    <subcellularLocation>
        <location evidence="2">Cell membrane</location>
        <topology evidence="2">Multi-pass membrane protein</topology>
    </subcellularLocation>
</comment>
<dbReference type="GO" id="GO:0005886">
    <property type="term" value="C:plasma membrane"/>
    <property type="evidence" value="ECO:0007669"/>
    <property type="project" value="UniProtKB-SubCell"/>
</dbReference>
<keyword evidence="22" id="KW-1185">Reference proteome</keyword>
<dbReference type="AlphaFoldDB" id="A0A380BHE4"/>
<feature type="transmembrane region" description="Helical" evidence="20">
    <location>
        <begin position="96"/>
        <end position="118"/>
    </location>
</feature>
<evidence type="ECO:0000256" key="17">
    <source>
        <dbReference type="ARBA" id="ARBA00048586"/>
    </source>
</evidence>
<dbReference type="EMBL" id="UGYZ01000002">
    <property type="protein sequence ID" value="SUJ01402.1"/>
    <property type="molecule type" value="Genomic_DNA"/>
</dbReference>
<dbReference type="PANTHER" id="PTHR14269:SF62">
    <property type="entry name" value="CDP-DIACYLGLYCEROL--GLYCEROL-3-PHOSPHATE 3-PHOSPHATIDYLTRANSFERASE 1, CHLOROPLASTIC"/>
    <property type="match status" value="1"/>
</dbReference>
<evidence type="ECO:0000256" key="13">
    <source>
        <dbReference type="ARBA" id="ARBA00023098"/>
    </source>
</evidence>
<keyword evidence="9" id="KW-0444">Lipid biosynthesis</keyword>
<keyword evidence="10 19" id="KW-0808">Transferase</keyword>
<evidence type="ECO:0000256" key="6">
    <source>
        <dbReference type="ARBA" id="ARBA00013170"/>
    </source>
</evidence>
<feature type="transmembrane region" description="Helical" evidence="20">
    <location>
        <begin position="139"/>
        <end position="161"/>
    </location>
</feature>
<dbReference type="InterPro" id="IPR048254">
    <property type="entry name" value="CDP_ALCOHOL_P_TRANSF_CS"/>
</dbReference>
<dbReference type="Pfam" id="PF01066">
    <property type="entry name" value="CDP-OH_P_transf"/>
    <property type="match status" value="1"/>
</dbReference>
<sequence>MRLFKVLGIIYIGECLNLLKASKVWFLLPESIIKIDLNKHNVKYDNDLFLKGKVYHLNLPNKITISRIILIPIFMVFMLVDFEFGTIALLGTTIEVAHFIGGLIFIVASLTDWLDGYIARKHNLVTNMGKFLDPLADKLLVAAALIILVELGSAPSWIVIVIISREFAVTGLRLILAGGGEVVAANQLGKIKTTAQIIAIASLLLNNIFFSSIGFPFGMIMLYIALIFTVWSGVDYFYKNRRVLLDSM</sequence>
<keyword evidence="11 20" id="KW-0812">Transmembrane</keyword>
<keyword evidence="16" id="KW-1208">Phospholipid metabolism</keyword>
<evidence type="ECO:0000256" key="3">
    <source>
        <dbReference type="ARBA" id="ARBA00005042"/>
    </source>
</evidence>
<evidence type="ECO:0000256" key="8">
    <source>
        <dbReference type="ARBA" id="ARBA00022475"/>
    </source>
</evidence>
<evidence type="ECO:0000256" key="7">
    <source>
        <dbReference type="ARBA" id="ARBA00014944"/>
    </source>
</evidence>